<keyword evidence="1" id="KW-1133">Transmembrane helix</keyword>
<feature type="transmembrane region" description="Helical" evidence="1">
    <location>
        <begin position="6"/>
        <end position="28"/>
    </location>
</feature>
<dbReference type="EMBL" id="RBZP01000005">
    <property type="protein sequence ID" value="RKQ33964.1"/>
    <property type="molecule type" value="Genomic_DNA"/>
</dbReference>
<name>A0A495A388_9BACI</name>
<dbReference type="Proteomes" id="UP000269301">
    <property type="component" value="Unassembled WGS sequence"/>
</dbReference>
<dbReference type="OrthoDB" id="2087420at2"/>
<accession>A0A495A388</accession>
<evidence type="ECO:0000256" key="1">
    <source>
        <dbReference type="SAM" id="Phobius"/>
    </source>
</evidence>
<dbReference type="AlphaFoldDB" id="A0A495A388"/>
<dbReference type="RefSeq" id="WP_121204078.1">
    <property type="nucleotide sequence ID" value="NZ_RBZP01000005.1"/>
</dbReference>
<gene>
    <name evidence="2" type="ORF">D8M06_09080</name>
</gene>
<proteinExistence type="predicted"/>
<evidence type="ECO:0000313" key="2">
    <source>
        <dbReference type="EMBL" id="RKQ33964.1"/>
    </source>
</evidence>
<organism evidence="2 3">
    <name type="scientific">Oceanobacillus halophilus</name>
    <dbReference type="NCBI Taxonomy" id="930130"/>
    <lineage>
        <taxon>Bacteria</taxon>
        <taxon>Bacillati</taxon>
        <taxon>Bacillota</taxon>
        <taxon>Bacilli</taxon>
        <taxon>Bacillales</taxon>
        <taxon>Bacillaceae</taxon>
        <taxon>Oceanobacillus</taxon>
    </lineage>
</organism>
<keyword evidence="1" id="KW-0812">Transmembrane</keyword>
<keyword evidence="3" id="KW-1185">Reference proteome</keyword>
<protein>
    <submittedName>
        <fullName evidence="2">Uncharacterized protein</fullName>
    </submittedName>
</protein>
<sequence>MKNKKLYIIITLVAFVIAGIGFFAFNFISDRMEEQKAIEAEKASIVEDLKSENPDLSDTVQVSEDTEVENTEDVMKATKENTVIANIHEDFNDMTGWGRYHNFDFNNSKVLNRLQRIQEQIEAVIQESSDEALIGDFTNALLVLEKAIETEDVQGILYAHRIFHDLDIHINNYDSKEIFGITEWKNGRQPRSINSYLGS</sequence>
<keyword evidence="1" id="KW-0472">Membrane</keyword>
<comment type="caution">
    <text evidence="2">The sequence shown here is derived from an EMBL/GenBank/DDBJ whole genome shotgun (WGS) entry which is preliminary data.</text>
</comment>
<reference evidence="2 3" key="1">
    <citation type="journal article" date="2016" name="Int. J. Syst. Evol. Microbiol.">
        <title>Oceanobacillus halophilus sp. nov., a novel moderately halophilic bacterium from a hypersaline lake.</title>
        <authorList>
            <person name="Amoozegar M.A."/>
            <person name="Bagheri M."/>
            <person name="Makhdoumi A."/>
            <person name="Nikou M.M."/>
            <person name="Fazeli S.A.S."/>
            <person name="Schumann P."/>
            <person name="Sproer C."/>
            <person name="Sanchez-Porro C."/>
            <person name="Ventosa A."/>
        </authorList>
    </citation>
    <scope>NUCLEOTIDE SEQUENCE [LARGE SCALE GENOMIC DNA]</scope>
    <source>
        <strain evidence="2 3">DSM 23996</strain>
    </source>
</reference>
<evidence type="ECO:0000313" key="3">
    <source>
        <dbReference type="Proteomes" id="UP000269301"/>
    </source>
</evidence>